<evidence type="ECO:0000313" key="17">
    <source>
        <dbReference type="EMBL" id="MDJ1133658.1"/>
    </source>
</evidence>
<dbReference type="GO" id="GO:0004315">
    <property type="term" value="F:3-oxoacyl-[acyl-carrier-protein] synthase activity"/>
    <property type="evidence" value="ECO:0007669"/>
    <property type="project" value="UniProtKB-EC"/>
</dbReference>
<evidence type="ECO:0000256" key="5">
    <source>
        <dbReference type="ARBA" id="ARBA00022516"/>
    </source>
</evidence>
<evidence type="ECO:0000313" key="18">
    <source>
        <dbReference type="Proteomes" id="UP001214441"/>
    </source>
</evidence>
<evidence type="ECO:0000256" key="10">
    <source>
        <dbReference type="ARBA" id="ARBA00023315"/>
    </source>
</evidence>
<dbReference type="InterPro" id="IPR016039">
    <property type="entry name" value="Thiolase-like"/>
</dbReference>
<dbReference type="Gene3D" id="3.40.47.10">
    <property type="match status" value="2"/>
</dbReference>
<dbReference type="RefSeq" id="WP_274045338.1">
    <property type="nucleotide sequence ID" value="NZ_JANCPR020000015.1"/>
</dbReference>
<dbReference type="PANTHER" id="PTHR11712:SF336">
    <property type="entry name" value="3-OXOACYL-[ACYL-CARRIER-PROTEIN] SYNTHASE, MITOCHONDRIAL"/>
    <property type="match status" value="1"/>
</dbReference>
<dbReference type="NCBIfam" id="TIGR03150">
    <property type="entry name" value="fabF"/>
    <property type="match status" value="1"/>
</dbReference>
<comment type="function">
    <text evidence="11 14">Involved in the type II fatty acid elongation cycle. Catalyzes the elongation of a wide range of acyl-ACP by the addition of two carbons from malonyl-ACP to an acyl acceptor. Can efficiently catalyze the conversion of palmitoleoyl-ACP (cis-hexadec-9-enoyl-ACP) to cis-vaccenoyl-ACP (cis-octadec-11-enoyl-ACP), an essential step in the thermal regulation of fatty acid composition.</text>
</comment>
<keyword evidence="9 14" id="KW-0275">Fatty acid biosynthesis</keyword>
<dbReference type="Proteomes" id="UP001214441">
    <property type="component" value="Unassembled WGS sequence"/>
</dbReference>
<dbReference type="InterPro" id="IPR017568">
    <property type="entry name" value="3-oxoacyl-ACP_synth-2"/>
</dbReference>
<dbReference type="EMBL" id="JANCPR020000015">
    <property type="protein sequence ID" value="MDJ1133658.1"/>
    <property type="molecule type" value="Genomic_DNA"/>
</dbReference>
<keyword evidence="5 14" id="KW-0444">Lipid biosynthesis</keyword>
<evidence type="ECO:0000256" key="6">
    <source>
        <dbReference type="ARBA" id="ARBA00022679"/>
    </source>
</evidence>
<keyword evidence="6 14" id="KW-0808">Transferase</keyword>
<evidence type="ECO:0000256" key="8">
    <source>
        <dbReference type="ARBA" id="ARBA00023098"/>
    </source>
</evidence>
<comment type="similarity">
    <text evidence="2 14 15">Belongs to the thiolase-like superfamily. Beta-ketoacyl-ACP synthases family.</text>
</comment>
<evidence type="ECO:0000256" key="2">
    <source>
        <dbReference type="ARBA" id="ARBA00008467"/>
    </source>
</evidence>
<feature type="domain" description="Ketosynthase family 3 (KS3)" evidence="16">
    <location>
        <begin position="3"/>
        <end position="410"/>
    </location>
</feature>
<evidence type="ECO:0000256" key="3">
    <source>
        <dbReference type="ARBA" id="ARBA00012356"/>
    </source>
</evidence>
<dbReference type="InterPro" id="IPR014031">
    <property type="entry name" value="Ketoacyl_synth_C"/>
</dbReference>
<protein>
    <recommendedName>
        <fullName evidence="4 14">3-oxoacyl-[acyl-carrier-protein] synthase 2</fullName>
        <ecNumber evidence="3 14">2.3.1.179</ecNumber>
    </recommendedName>
</protein>
<evidence type="ECO:0000256" key="14">
    <source>
        <dbReference type="PIRNR" id="PIRNR000447"/>
    </source>
</evidence>
<evidence type="ECO:0000256" key="15">
    <source>
        <dbReference type="RuleBase" id="RU003694"/>
    </source>
</evidence>
<dbReference type="PROSITE" id="PS00606">
    <property type="entry name" value="KS3_1"/>
    <property type="match status" value="1"/>
</dbReference>
<evidence type="ECO:0000256" key="4">
    <source>
        <dbReference type="ARBA" id="ARBA00014657"/>
    </source>
</evidence>
<keyword evidence="18" id="KW-1185">Reference proteome</keyword>
<evidence type="ECO:0000256" key="12">
    <source>
        <dbReference type="ARBA" id="ARBA00047318"/>
    </source>
</evidence>
<name>A0ABT6ZX53_9ACTN</name>
<evidence type="ECO:0000256" key="11">
    <source>
        <dbReference type="ARBA" id="ARBA00024006"/>
    </source>
</evidence>
<comment type="catalytic activity">
    <reaction evidence="12 14">
        <text>(9Z)-hexadecenoyl-[ACP] + malonyl-[ACP] + H(+) = 3-oxo-(11Z)-octadecenoyl-[ACP] + holo-[ACP] + CO2</text>
        <dbReference type="Rhea" id="RHEA:55040"/>
        <dbReference type="Rhea" id="RHEA-COMP:9623"/>
        <dbReference type="Rhea" id="RHEA-COMP:9685"/>
        <dbReference type="Rhea" id="RHEA-COMP:10800"/>
        <dbReference type="Rhea" id="RHEA-COMP:14074"/>
        <dbReference type="ChEBI" id="CHEBI:15378"/>
        <dbReference type="ChEBI" id="CHEBI:16526"/>
        <dbReference type="ChEBI" id="CHEBI:64479"/>
        <dbReference type="ChEBI" id="CHEBI:78449"/>
        <dbReference type="ChEBI" id="CHEBI:83989"/>
        <dbReference type="ChEBI" id="CHEBI:138538"/>
        <dbReference type="EC" id="2.3.1.179"/>
    </reaction>
</comment>
<comment type="catalytic activity">
    <reaction evidence="13 14">
        <text>a fatty acyl-[ACP] + malonyl-[ACP] + H(+) = a 3-oxoacyl-[ACP] + holo-[ACP] + CO2</text>
        <dbReference type="Rhea" id="RHEA:22836"/>
        <dbReference type="Rhea" id="RHEA-COMP:9623"/>
        <dbReference type="Rhea" id="RHEA-COMP:9685"/>
        <dbReference type="Rhea" id="RHEA-COMP:9916"/>
        <dbReference type="Rhea" id="RHEA-COMP:14125"/>
        <dbReference type="ChEBI" id="CHEBI:15378"/>
        <dbReference type="ChEBI" id="CHEBI:16526"/>
        <dbReference type="ChEBI" id="CHEBI:64479"/>
        <dbReference type="ChEBI" id="CHEBI:78449"/>
        <dbReference type="ChEBI" id="CHEBI:78776"/>
        <dbReference type="ChEBI" id="CHEBI:138651"/>
    </reaction>
</comment>
<gene>
    <name evidence="17" type="primary">fabF</name>
    <name evidence="17" type="ORF">NMN56_017135</name>
</gene>
<sequence length="413" mass="41824">MTGRRTVVTGLGPVTPLAVGPHDFWQAQLKGVSGVRPITRFDASGFPVRVAGEVDLPEALAPSRREVVSTDRCAQLALVAADLALEHSGLDLNAGDVERVGVVIGTAAGGAESWETSAHRLSAAGPGKVGARSVVMAMANSAAAHVALAHGITGPSTSVVTACASGAEALIAAHQMIVSGEADVVLAGGAEAPVTPLMVSGFARARALSTRNDDPEGASRPFHRDRDGFVLAEGAAVLVLESAEHARARGAEVLATLSGYGRSSDAHHVASPHPEGAGAARAMRAALRSARWSPSDVSYVNAHGTGTPLNDTAEARAIRTALETAATRTPVSSTKSMTGHSLGAAGAIEAVACVQALLHATVPPTLNLDTVDPDIDLDLVGPEPREAPLGNALSNSFAFGGHNVVLAFSAATP</sequence>
<comment type="caution">
    <text evidence="17">The sequence shown here is derived from an EMBL/GenBank/DDBJ whole genome shotgun (WGS) entry which is preliminary data.</text>
</comment>
<dbReference type="InterPro" id="IPR020841">
    <property type="entry name" value="PKS_Beta-ketoAc_synthase_dom"/>
</dbReference>
<dbReference type="NCBIfam" id="NF005589">
    <property type="entry name" value="PRK07314.1"/>
    <property type="match status" value="1"/>
</dbReference>
<evidence type="ECO:0000256" key="1">
    <source>
        <dbReference type="ARBA" id="ARBA00005194"/>
    </source>
</evidence>
<dbReference type="SMART" id="SM00825">
    <property type="entry name" value="PKS_KS"/>
    <property type="match status" value="1"/>
</dbReference>
<evidence type="ECO:0000259" key="16">
    <source>
        <dbReference type="PROSITE" id="PS52004"/>
    </source>
</evidence>
<dbReference type="PANTHER" id="PTHR11712">
    <property type="entry name" value="POLYKETIDE SYNTHASE-RELATED"/>
    <property type="match status" value="1"/>
</dbReference>
<keyword evidence="7" id="KW-0276">Fatty acid metabolism</keyword>
<dbReference type="SUPFAM" id="SSF53901">
    <property type="entry name" value="Thiolase-like"/>
    <property type="match status" value="2"/>
</dbReference>
<proteinExistence type="inferred from homology"/>
<dbReference type="PIRSF" id="PIRSF000447">
    <property type="entry name" value="KAS_II"/>
    <property type="match status" value="1"/>
</dbReference>
<dbReference type="EC" id="2.3.1.179" evidence="3 14"/>
<dbReference type="Pfam" id="PF00109">
    <property type="entry name" value="ketoacyl-synt"/>
    <property type="match status" value="1"/>
</dbReference>
<reference evidence="17 18" key="1">
    <citation type="submission" date="2023-05" db="EMBL/GenBank/DDBJ databases">
        <title>Streptantibioticus silvisoli sp. nov., acidotolerant actinomycetes 1 from pine litter.</title>
        <authorList>
            <person name="Swiecimska M."/>
            <person name="Golinska P."/>
            <person name="Sangal V."/>
            <person name="Wachnowicz B."/>
            <person name="Goodfellow M."/>
        </authorList>
    </citation>
    <scope>NUCLEOTIDE SEQUENCE [LARGE SCALE GENOMIC DNA]</scope>
    <source>
        <strain evidence="17 18">DSM 42109</strain>
    </source>
</reference>
<keyword evidence="8" id="KW-0443">Lipid metabolism</keyword>
<dbReference type="CDD" id="cd00834">
    <property type="entry name" value="KAS_I_II"/>
    <property type="match status" value="1"/>
</dbReference>
<evidence type="ECO:0000256" key="13">
    <source>
        <dbReference type="ARBA" id="ARBA00047659"/>
    </source>
</evidence>
<evidence type="ECO:0000256" key="7">
    <source>
        <dbReference type="ARBA" id="ARBA00022832"/>
    </source>
</evidence>
<dbReference type="InterPro" id="IPR014030">
    <property type="entry name" value="Ketoacyl_synth_N"/>
</dbReference>
<dbReference type="InterPro" id="IPR018201">
    <property type="entry name" value="Ketoacyl_synth_AS"/>
</dbReference>
<organism evidence="17 18">
    <name type="scientific">Streptomyces iconiensis</name>
    <dbReference type="NCBI Taxonomy" id="1384038"/>
    <lineage>
        <taxon>Bacteria</taxon>
        <taxon>Bacillati</taxon>
        <taxon>Actinomycetota</taxon>
        <taxon>Actinomycetes</taxon>
        <taxon>Kitasatosporales</taxon>
        <taxon>Streptomycetaceae</taxon>
        <taxon>Streptomyces</taxon>
    </lineage>
</organism>
<dbReference type="InterPro" id="IPR000794">
    <property type="entry name" value="Beta-ketoacyl_synthase"/>
</dbReference>
<accession>A0ABT6ZX53</accession>
<dbReference type="PROSITE" id="PS52004">
    <property type="entry name" value="KS3_2"/>
    <property type="match status" value="1"/>
</dbReference>
<comment type="pathway">
    <text evidence="1 14">Lipid metabolism; fatty acid biosynthesis.</text>
</comment>
<evidence type="ECO:0000256" key="9">
    <source>
        <dbReference type="ARBA" id="ARBA00023160"/>
    </source>
</evidence>
<keyword evidence="10 14" id="KW-0012">Acyltransferase</keyword>
<dbReference type="Pfam" id="PF02801">
    <property type="entry name" value="Ketoacyl-synt_C"/>
    <property type="match status" value="1"/>
</dbReference>